<dbReference type="AlphaFoldDB" id="A0A8T2V7F5"/>
<evidence type="ECO:0000259" key="11">
    <source>
        <dbReference type="Pfam" id="PF04452"/>
    </source>
</evidence>
<comment type="subcellular location">
    <subcellularLocation>
        <location evidence="1">Cytoplasm</location>
    </subcellularLocation>
</comment>
<dbReference type="PANTHER" id="PTHR30027:SF3">
    <property type="entry name" value="16S RRNA (URACIL(1498)-N(3))-METHYLTRANSFERASE"/>
    <property type="match status" value="1"/>
</dbReference>
<evidence type="ECO:0000256" key="9">
    <source>
        <dbReference type="ARBA" id="ARBA00025699"/>
    </source>
</evidence>
<dbReference type="Proteomes" id="UP000825935">
    <property type="component" value="Chromosome 3"/>
</dbReference>
<name>A0A8T2V7F5_CERRI</name>
<gene>
    <name evidence="13" type="ORF">KP509_03G053400</name>
</gene>
<evidence type="ECO:0000313" key="13">
    <source>
        <dbReference type="EMBL" id="KAH7441763.1"/>
    </source>
</evidence>
<evidence type="ECO:0000256" key="4">
    <source>
        <dbReference type="ARBA" id="ARBA00022490"/>
    </source>
</evidence>
<proteinExistence type="inferred from homology"/>
<dbReference type="OrthoDB" id="3465at2759"/>
<dbReference type="InterPro" id="IPR029026">
    <property type="entry name" value="tRNA_m1G_MTases_N"/>
</dbReference>
<sequence>MSAIILGTTKVLKEPLCHAIFFPTRKLSSHTFCALGKKFPASPDKAVGGLPRFFVDKLPSTKGLCVSIEGDEFWHISKVLRLSADDRLELFDGKGGIVEGVLTAISRNSVQIIATHDLRYLSPLGPFWDVAAAFGSLKGGRGDWLIEKCTELGARSVIPLLSKRSPNISDGRSDRWNRIVVAATKQCQRLHSMVVRHPVDLSVLLAEVGSYKVILLADACGTPLSEALPMVNRDQSGLLLIGPEGDFTEEEKETIIKAGGALPVCLGPRRLRVETAAVAMLSAVTILAGSQQLAGT</sequence>
<dbReference type="GO" id="GO:0070475">
    <property type="term" value="P:rRNA base methylation"/>
    <property type="evidence" value="ECO:0007669"/>
    <property type="project" value="TreeGrafter"/>
</dbReference>
<dbReference type="SUPFAM" id="SSF75217">
    <property type="entry name" value="alpha/beta knot"/>
    <property type="match status" value="1"/>
</dbReference>
<evidence type="ECO:0000256" key="1">
    <source>
        <dbReference type="ARBA" id="ARBA00004496"/>
    </source>
</evidence>
<dbReference type="Pfam" id="PF04452">
    <property type="entry name" value="Methyltrans_RNA"/>
    <property type="match status" value="1"/>
</dbReference>
<comment type="function">
    <text evidence="9">Specifically methylates the N3 position of the uracil ring of uridine 1498 (m3U1498) in 16S rRNA. Acts on the fully assembled 30S ribosomal subunit.</text>
</comment>
<dbReference type="SUPFAM" id="SSF88697">
    <property type="entry name" value="PUA domain-like"/>
    <property type="match status" value="1"/>
</dbReference>
<evidence type="ECO:0000256" key="6">
    <source>
        <dbReference type="ARBA" id="ARBA00022603"/>
    </source>
</evidence>
<evidence type="ECO:0000256" key="7">
    <source>
        <dbReference type="ARBA" id="ARBA00022679"/>
    </source>
</evidence>
<dbReference type="EMBL" id="CM035408">
    <property type="protein sequence ID" value="KAH7441763.1"/>
    <property type="molecule type" value="Genomic_DNA"/>
</dbReference>
<evidence type="ECO:0000313" key="14">
    <source>
        <dbReference type="Proteomes" id="UP000825935"/>
    </source>
</evidence>
<dbReference type="NCBIfam" id="TIGR00046">
    <property type="entry name" value="RsmE family RNA methyltransferase"/>
    <property type="match status" value="1"/>
</dbReference>
<dbReference type="InterPro" id="IPR046887">
    <property type="entry name" value="RsmE_PUA-like"/>
</dbReference>
<comment type="similarity">
    <text evidence="2">Belongs to the RNA methyltransferase RsmE family.</text>
</comment>
<dbReference type="InterPro" id="IPR046886">
    <property type="entry name" value="RsmE_MTase_dom"/>
</dbReference>
<dbReference type="Gene3D" id="3.40.1280.10">
    <property type="match status" value="1"/>
</dbReference>
<dbReference type="EC" id="2.1.1.193" evidence="3"/>
<keyword evidence="4" id="KW-0963">Cytoplasm</keyword>
<keyword evidence="7" id="KW-0808">Transferase</keyword>
<dbReference type="Pfam" id="PF20260">
    <property type="entry name" value="PUA_4"/>
    <property type="match status" value="1"/>
</dbReference>
<dbReference type="InterPro" id="IPR015947">
    <property type="entry name" value="PUA-like_sf"/>
</dbReference>
<evidence type="ECO:0000256" key="8">
    <source>
        <dbReference type="ARBA" id="ARBA00022691"/>
    </source>
</evidence>
<evidence type="ECO:0000256" key="2">
    <source>
        <dbReference type="ARBA" id="ARBA00005528"/>
    </source>
</evidence>
<dbReference type="InterPro" id="IPR029028">
    <property type="entry name" value="Alpha/beta_knot_MTases"/>
</dbReference>
<keyword evidence="14" id="KW-1185">Reference proteome</keyword>
<keyword evidence="5" id="KW-0698">rRNA processing</keyword>
<evidence type="ECO:0000259" key="12">
    <source>
        <dbReference type="Pfam" id="PF20260"/>
    </source>
</evidence>
<dbReference type="GO" id="GO:0070042">
    <property type="term" value="F:rRNA (uridine-N3-)-methyltransferase activity"/>
    <property type="evidence" value="ECO:0007669"/>
    <property type="project" value="TreeGrafter"/>
</dbReference>
<dbReference type="GO" id="GO:0005737">
    <property type="term" value="C:cytoplasm"/>
    <property type="evidence" value="ECO:0007669"/>
    <property type="project" value="UniProtKB-SubCell"/>
</dbReference>
<evidence type="ECO:0000256" key="3">
    <source>
        <dbReference type="ARBA" id="ARBA00012328"/>
    </source>
</evidence>
<feature type="domain" description="Ribosomal RNA small subunit methyltransferase E methyltransferase" evidence="11">
    <location>
        <begin position="129"/>
        <end position="284"/>
    </location>
</feature>
<comment type="catalytic activity">
    <reaction evidence="10">
        <text>uridine(1498) in 16S rRNA + S-adenosyl-L-methionine = N(3)-methyluridine(1498) in 16S rRNA + S-adenosyl-L-homocysteine + H(+)</text>
        <dbReference type="Rhea" id="RHEA:42920"/>
        <dbReference type="Rhea" id="RHEA-COMP:10283"/>
        <dbReference type="Rhea" id="RHEA-COMP:10284"/>
        <dbReference type="ChEBI" id="CHEBI:15378"/>
        <dbReference type="ChEBI" id="CHEBI:57856"/>
        <dbReference type="ChEBI" id="CHEBI:59789"/>
        <dbReference type="ChEBI" id="CHEBI:65315"/>
        <dbReference type="ChEBI" id="CHEBI:74502"/>
        <dbReference type="EC" id="2.1.1.193"/>
    </reaction>
</comment>
<feature type="domain" description="Ribosomal RNA small subunit methyltransferase E PUA-like" evidence="12">
    <location>
        <begin position="68"/>
        <end position="113"/>
    </location>
</feature>
<dbReference type="PANTHER" id="PTHR30027">
    <property type="entry name" value="RIBOSOMAL RNA SMALL SUBUNIT METHYLTRANSFERASE E"/>
    <property type="match status" value="1"/>
</dbReference>
<dbReference type="CDD" id="cd18084">
    <property type="entry name" value="RsmE-like"/>
    <property type="match status" value="1"/>
</dbReference>
<organism evidence="13 14">
    <name type="scientific">Ceratopteris richardii</name>
    <name type="common">Triangle waterfern</name>
    <dbReference type="NCBI Taxonomy" id="49495"/>
    <lineage>
        <taxon>Eukaryota</taxon>
        <taxon>Viridiplantae</taxon>
        <taxon>Streptophyta</taxon>
        <taxon>Embryophyta</taxon>
        <taxon>Tracheophyta</taxon>
        <taxon>Polypodiopsida</taxon>
        <taxon>Polypodiidae</taxon>
        <taxon>Polypodiales</taxon>
        <taxon>Pteridineae</taxon>
        <taxon>Pteridaceae</taxon>
        <taxon>Parkerioideae</taxon>
        <taxon>Ceratopteris</taxon>
    </lineage>
</organism>
<comment type="caution">
    <text evidence="13">The sequence shown here is derived from an EMBL/GenBank/DDBJ whole genome shotgun (WGS) entry which is preliminary data.</text>
</comment>
<keyword evidence="6" id="KW-0489">Methyltransferase</keyword>
<keyword evidence="8" id="KW-0949">S-adenosyl-L-methionine</keyword>
<protein>
    <recommendedName>
        <fullName evidence="3">16S rRNA (uracil(1498)-N(3))-methyltransferase</fullName>
        <ecNumber evidence="3">2.1.1.193</ecNumber>
    </recommendedName>
</protein>
<accession>A0A8T2V7F5</accession>
<dbReference type="OMA" id="RCITQWK"/>
<reference evidence="13" key="1">
    <citation type="submission" date="2021-08" db="EMBL/GenBank/DDBJ databases">
        <title>WGS assembly of Ceratopteris richardii.</title>
        <authorList>
            <person name="Marchant D.B."/>
            <person name="Chen G."/>
            <person name="Jenkins J."/>
            <person name="Shu S."/>
            <person name="Leebens-Mack J."/>
            <person name="Grimwood J."/>
            <person name="Schmutz J."/>
            <person name="Soltis P."/>
            <person name="Soltis D."/>
            <person name="Chen Z.-H."/>
        </authorList>
    </citation>
    <scope>NUCLEOTIDE SEQUENCE</scope>
    <source>
        <strain evidence="13">Whitten #5841</strain>
        <tissue evidence="13">Leaf</tissue>
    </source>
</reference>
<evidence type="ECO:0000256" key="5">
    <source>
        <dbReference type="ARBA" id="ARBA00022552"/>
    </source>
</evidence>
<dbReference type="InterPro" id="IPR006700">
    <property type="entry name" value="RsmE"/>
</dbReference>
<evidence type="ECO:0000256" key="10">
    <source>
        <dbReference type="ARBA" id="ARBA00047944"/>
    </source>
</evidence>